<keyword evidence="9" id="KW-1185">Reference proteome</keyword>
<keyword evidence="4 6" id="KW-0472">Membrane</keyword>
<dbReference type="OrthoDB" id="10017208at2759"/>
<feature type="non-terminal residue" evidence="8">
    <location>
        <position position="256"/>
    </location>
</feature>
<keyword evidence="3 6" id="KW-1133">Transmembrane helix</keyword>
<comment type="similarity">
    <text evidence="5">Belongs to the SAT4 family.</text>
</comment>
<name>A0A0C3GQ12_OIDMZ</name>
<comment type="subcellular location">
    <subcellularLocation>
        <location evidence="1">Membrane</location>
        <topology evidence="1">Multi-pass membrane protein</topology>
    </subcellularLocation>
</comment>
<dbReference type="GO" id="GO:0016020">
    <property type="term" value="C:membrane"/>
    <property type="evidence" value="ECO:0007669"/>
    <property type="project" value="UniProtKB-SubCell"/>
</dbReference>
<feature type="transmembrane region" description="Helical" evidence="6">
    <location>
        <begin position="189"/>
        <end position="212"/>
    </location>
</feature>
<dbReference type="Pfam" id="PF20684">
    <property type="entry name" value="Fung_rhodopsin"/>
    <property type="match status" value="1"/>
</dbReference>
<feature type="transmembrane region" description="Helical" evidence="6">
    <location>
        <begin position="12"/>
        <end position="36"/>
    </location>
</feature>
<reference evidence="8 9" key="1">
    <citation type="submission" date="2014-04" db="EMBL/GenBank/DDBJ databases">
        <authorList>
            <consortium name="DOE Joint Genome Institute"/>
            <person name="Kuo A."/>
            <person name="Martino E."/>
            <person name="Perotto S."/>
            <person name="Kohler A."/>
            <person name="Nagy L.G."/>
            <person name="Floudas D."/>
            <person name="Copeland A."/>
            <person name="Barry K.W."/>
            <person name="Cichocki N."/>
            <person name="Veneault-Fourrey C."/>
            <person name="LaButti K."/>
            <person name="Lindquist E.A."/>
            <person name="Lipzen A."/>
            <person name="Lundell T."/>
            <person name="Morin E."/>
            <person name="Murat C."/>
            <person name="Sun H."/>
            <person name="Tunlid A."/>
            <person name="Henrissat B."/>
            <person name="Grigoriev I.V."/>
            <person name="Hibbett D.S."/>
            <person name="Martin F."/>
            <person name="Nordberg H.P."/>
            <person name="Cantor M.N."/>
            <person name="Hua S.X."/>
        </authorList>
    </citation>
    <scope>NUCLEOTIDE SEQUENCE [LARGE SCALE GENOMIC DNA]</scope>
    <source>
        <strain evidence="8 9">Zn</strain>
    </source>
</reference>
<evidence type="ECO:0000256" key="4">
    <source>
        <dbReference type="ARBA" id="ARBA00023136"/>
    </source>
</evidence>
<dbReference type="PANTHER" id="PTHR33048">
    <property type="entry name" value="PTH11-LIKE INTEGRAL MEMBRANE PROTEIN (AFU_ORTHOLOGUE AFUA_5G11245)"/>
    <property type="match status" value="1"/>
</dbReference>
<evidence type="ECO:0000256" key="2">
    <source>
        <dbReference type="ARBA" id="ARBA00022692"/>
    </source>
</evidence>
<proteinExistence type="inferred from homology"/>
<organism evidence="8 9">
    <name type="scientific">Oidiodendron maius (strain Zn)</name>
    <dbReference type="NCBI Taxonomy" id="913774"/>
    <lineage>
        <taxon>Eukaryota</taxon>
        <taxon>Fungi</taxon>
        <taxon>Dikarya</taxon>
        <taxon>Ascomycota</taxon>
        <taxon>Pezizomycotina</taxon>
        <taxon>Leotiomycetes</taxon>
        <taxon>Leotiomycetes incertae sedis</taxon>
        <taxon>Myxotrichaceae</taxon>
        <taxon>Oidiodendron</taxon>
    </lineage>
</organism>
<dbReference type="Proteomes" id="UP000054321">
    <property type="component" value="Unassembled WGS sequence"/>
</dbReference>
<protein>
    <recommendedName>
        <fullName evidence="7">Rhodopsin domain-containing protein</fullName>
    </recommendedName>
</protein>
<dbReference type="EMBL" id="KN832895">
    <property type="protein sequence ID" value="KIM93489.1"/>
    <property type="molecule type" value="Genomic_DNA"/>
</dbReference>
<gene>
    <name evidence="8" type="ORF">OIDMADRAFT_96199</name>
</gene>
<accession>A0A0C3GQ12</accession>
<dbReference type="InterPro" id="IPR049326">
    <property type="entry name" value="Rhodopsin_dom_fungi"/>
</dbReference>
<evidence type="ECO:0000256" key="3">
    <source>
        <dbReference type="ARBA" id="ARBA00022989"/>
    </source>
</evidence>
<evidence type="ECO:0000259" key="7">
    <source>
        <dbReference type="Pfam" id="PF20684"/>
    </source>
</evidence>
<feature type="transmembrane region" description="Helical" evidence="6">
    <location>
        <begin position="144"/>
        <end position="177"/>
    </location>
</feature>
<dbReference type="PANTHER" id="PTHR33048:SF64">
    <property type="entry name" value="INTEGRAL MEMBRANE PROTEIN"/>
    <property type="match status" value="1"/>
</dbReference>
<evidence type="ECO:0000256" key="5">
    <source>
        <dbReference type="ARBA" id="ARBA00038359"/>
    </source>
</evidence>
<reference evidence="9" key="2">
    <citation type="submission" date="2015-01" db="EMBL/GenBank/DDBJ databases">
        <title>Evolutionary Origins and Diversification of the Mycorrhizal Mutualists.</title>
        <authorList>
            <consortium name="DOE Joint Genome Institute"/>
            <consortium name="Mycorrhizal Genomics Consortium"/>
            <person name="Kohler A."/>
            <person name="Kuo A."/>
            <person name="Nagy L.G."/>
            <person name="Floudas D."/>
            <person name="Copeland A."/>
            <person name="Barry K.W."/>
            <person name="Cichocki N."/>
            <person name="Veneault-Fourrey C."/>
            <person name="LaButti K."/>
            <person name="Lindquist E.A."/>
            <person name="Lipzen A."/>
            <person name="Lundell T."/>
            <person name="Morin E."/>
            <person name="Murat C."/>
            <person name="Riley R."/>
            <person name="Ohm R."/>
            <person name="Sun H."/>
            <person name="Tunlid A."/>
            <person name="Henrissat B."/>
            <person name="Grigoriev I.V."/>
            <person name="Hibbett D.S."/>
            <person name="Martin F."/>
        </authorList>
    </citation>
    <scope>NUCLEOTIDE SEQUENCE [LARGE SCALE GENOMIC DNA]</scope>
    <source>
        <strain evidence="9">Zn</strain>
    </source>
</reference>
<dbReference type="HOGENOM" id="CLU_028200_2_0_1"/>
<evidence type="ECO:0000313" key="9">
    <source>
        <dbReference type="Proteomes" id="UP000054321"/>
    </source>
</evidence>
<feature type="transmembrane region" description="Helical" evidence="6">
    <location>
        <begin position="80"/>
        <end position="103"/>
    </location>
</feature>
<feature type="domain" description="Rhodopsin" evidence="7">
    <location>
        <begin position="42"/>
        <end position="249"/>
    </location>
</feature>
<dbReference type="AlphaFoldDB" id="A0A0C3GQ12"/>
<dbReference type="InterPro" id="IPR052337">
    <property type="entry name" value="SAT4-like"/>
</dbReference>
<evidence type="ECO:0000256" key="1">
    <source>
        <dbReference type="ARBA" id="ARBA00004141"/>
    </source>
</evidence>
<evidence type="ECO:0000256" key="6">
    <source>
        <dbReference type="SAM" id="Phobius"/>
    </source>
</evidence>
<feature type="transmembrane region" description="Helical" evidence="6">
    <location>
        <begin position="224"/>
        <end position="248"/>
    </location>
</feature>
<feature type="transmembrane region" description="Helical" evidence="6">
    <location>
        <begin position="109"/>
        <end position="132"/>
    </location>
</feature>
<keyword evidence="2 6" id="KW-0812">Transmembrane</keyword>
<sequence>MGWTFNTDSPDAVTSGPAIAAVGITLTTLSFIVICLRTYVRGWVVKAIGIESRYGLGLHDLSAMPDQNVKLFGLLQYCGAPFYITSILGFKLSLLFMFLRIAVDRTYRIAIIIIAVACTCFHLCFLLVQINLCRPVAKQWDPAITWGSCVVAVPFYTSMASLTIVFDVIIIFTPYPMLIQAKLPLRKKAILICIFSLGIFITIIQIIRILTIKSLSNYLDSSKLILWSMVENNLGIIVASIPALAPLFKSLLDKTS</sequence>
<evidence type="ECO:0000313" key="8">
    <source>
        <dbReference type="EMBL" id="KIM93489.1"/>
    </source>
</evidence>
<dbReference type="InParanoid" id="A0A0C3GQ12"/>